<dbReference type="Proteomes" id="UP000262073">
    <property type="component" value="Chromosome"/>
</dbReference>
<keyword evidence="2 4" id="KW-0442">Lipid degradation</keyword>
<feature type="domain" description="PNPLA" evidence="5">
    <location>
        <begin position="6"/>
        <end position="197"/>
    </location>
</feature>
<reference evidence="6 7" key="1">
    <citation type="submission" date="2018-08" db="EMBL/GenBank/DDBJ databases">
        <title>Salinimonas sediminis sp. nov., a piezophilic bacterium isolated from a deep-sea sediment sample from the New Britain Trench.</title>
        <authorList>
            <person name="Cao J."/>
        </authorList>
    </citation>
    <scope>NUCLEOTIDE SEQUENCE [LARGE SCALE GENOMIC DNA]</scope>
    <source>
        <strain evidence="6 7">N102</strain>
    </source>
</reference>
<name>A0A346NQA5_9ALTE</name>
<gene>
    <name evidence="6" type="ORF">D0Y50_15890</name>
</gene>
<dbReference type="CDD" id="cd07199">
    <property type="entry name" value="Pat17_PNPLA8_PNPLA9_like"/>
    <property type="match status" value="1"/>
</dbReference>
<dbReference type="SUPFAM" id="SSF52151">
    <property type="entry name" value="FabD/lysophospholipase-like"/>
    <property type="match status" value="1"/>
</dbReference>
<dbReference type="PROSITE" id="PS51635">
    <property type="entry name" value="PNPLA"/>
    <property type="match status" value="1"/>
</dbReference>
<evidence type="ECO:0000256" key="1">
    <source>
        <dbReference type="ARBA" id="ARBA00022801"/>
    </source>
</evidence>
<dbReference type="PANTHER" id="PTHR24185:SF1">
    <property type="entry name" value="CALCIUM-INDEPENDENT PHOSPHOLIPASE A2-GAMMA"/>
    <property type="match status" value="1"/>
</dbReference>
<dbReference type="Pfam" id="PF01734">
    <property type="entry name" value="Patatin"/>
    <property type="match status" value="1"/>
</dbReference>
<feature type="active site" description="Proton acceptor" evidence="4">
    <location>
        <position position="184"/>
    </location>
</feature>
<dbReference type="GO" id="GO:0006631">
    <property type="term" value="P:fatty acid metabolic process"/>
    <property type="evidence" value="ECO:0007669"/>
    <property type="project" value="TreeGrafter"/>
</dbReference>
<evidence type="ECO:0000313" key="7">
    <source>
        <dbReference type="Proteomes" id="UP000262073"/>
    </source>
</evidence>
<organism evidence="6 7">
    <name type="scientific">Salinimonas sediminis</name>
    <dbReference type="NCBI Taxonomy" id="2303538"/>
    <lineage>
        <taxon>Bacteria</taxon>
        <taxon>Pseudomonadati</taxon>
        <taxon>Pseudomonadota</taxon>
        <taxon>Gammaproteobacteria</taxon>
        <taxon>Alteromonadales</taxon>
        <taxon>Alteromonadaceae</taxon>
        <taxon>Alteromonas/Salinimonas group</taxon>
        <taxon>Salinimonas</taxon>
    </lineage>
</organism>
<keyword evidence="1 4" id="KW-0378">Hydrolase</keyword>
<evidence type="ECO:0000259" key="5">
    <source>
        <dbReference type="PROSITE" id="PS51635"/>
    </source>
</evidence>
<dbReference type="GO" id="GO:0016042">
    <property type="term" value="P:lipid catabolic process"/>
    <property type="evidence" value="ECO:0007669"/>
    <property type="project" value="UniProtKB-UniRule"/>
</dbReference>
<evidence type="ECO:0000313" key="6">
    <source>
        <dbReference type="EMBL" id="AXR07712.1"/>
    </source>
</evidence>
<dbReference type="InterPro" id="IPR016035">
    <property type="entry name" value="Acyl_Trfase/lysoPLipase"/>
</dbReference>
<dbReference type="RefSeq" id="WP_108567286.1">
    <property type="nucleotide sequence ID" value="NZ_CP031769.1"/>
</dbReference>
<feature type="active site" description="Nucleophile" evidence="4">
    <location>
        <position position="48"/>
    </location>
</feature>
<dbReference type="GO" id="GO:0004620">
    <property type="term" value="F:phospholipase activity"/>
    <property type="evidence" value="ECO:0007669"/>
    <property type="project" value="TreeGrafter"/>
</dbReference>
<protein>
    <submittedName>
        <fullName evidence="6">Patatin</fullName>
    </submittedName>
</protein>
<proteinExistence type="predicted"/>
<feature type="short sequence motif" description="DGA/G" evidence="4">
    <location>
        <begin position="184"/>
        <end position="186"/>
    </location>
</feature>
<dbReference type="GO" id="GO:0016020">
    <property type="term" value="C:membrane"/>
    <property type="evidence" value="ECO:0007669"/>
    <property type="project" value="TreeGrafter"/>
</dbReference>
<evidence type="ECO:0000256" key="3">
    <source>
        <dbReference type="ARBA" id="ARBA00023098"/>
    </source>
</evidence>
<dbReference type="InterPro" id="IPR002641">
    <property type="entry name" value="PNPLA_dom"/>
</dbReference>
<dbReference type="OrthoDB" id="9807112at2"/>
<dbReference type="KEGG" id="salm:D0Y50_15890"/>
<feature type="short sequence motif" description="GXGXXG" evidence="4">
    <location>
        <begin position="10"/>
        <end position="15"/>
    </location>
</feature>
<dbReference type="EMBL" id="CP031769">
    <property type="protein sequence ID" value="AXR07712.1"/>
    <property type="molecule type" value="Genomic_DNA"/>
</dbReference>
<dbReference type="Gene3D" id="3.40.1090.10">
    <property type="entry name" value="Cytosolic phospholipase A2 catalytic domain"/>
    <property type="match status" value="1"/>
</dbReference>
<dbReference type="AlphaFoldDB" id="A0A346NQA5"/>
<dbReference type="PANTHER" id="PTHR24185">
    <property type="entry name" value="CALCIUM-INDEPENDENT PHOSPHOLIPASE A2-GAMMA"/>
    <property type="match status" value="1"/>
</dbReference>
<accession>A0A346NQA5</accession>
<keyword evidence="3 4" id="KW-0443">Lipid metabolism</keyword>
<evidence type="ECO:0000256" key="2">
    <source>
        <dbReference type="ARBA" id="ARBA00022963"/>
    </source>
</evidence>
<evidence type="ECO:0000256" key="4">
    <source>
        <dbReference type="PROSITE-ProRule" id="PRU01161"/>
    </source>
</evidence>
<sequence>MSKLILSLDGGGIRGAASIQFLCNVEAQLQQNHQVSIRDCVDLYAGTSTGAIIALALATTELTVDQINTLYNAKNAREIFTENRGLFEFDGINAPKYEASGKTALLKRHFGTATLANAVKNNCHALAVTFGVEYHRPLIFKTTKPEHHDVLSYLIADASSAAPTYFPSVEVTDPEQDVSRWLVDGGVVANNPTMCAIAESRRLWPDTAFENVRVVSIGTGKRTRKVNGPDTTGWGALQWMRQGHIIDVLSDEQLVAYQALTILPTGRYIRVNAQMKQQPGLPFPPDDAMDDISEANINKLKALGDMWFAQYGQAVVAMLLNAYDGPSLDAIDPGTGTPLARPEPGP</sequence>
<feature type="short sequence motif" description="GXSXG" evidence="4">
    <location>
        <begin position="46"/>
        <end position="50"/>
    </location>
</feature>
<keyword evidence="7" id="KW-1185">Reference proteome</keyword>